<feature type="transmembrane region" description="Helical" evidence="9">
    <location>
        <begin position="116"/>
        <end position="136"/>
    </location>
</feature>
<dbReference type="Proteomes" id="UP001151234">
    <property type="component" value="Unassembled WGS sequence"/>
</dbReference>
<keyword evidence="8 9" id="KW-0472">Membrane</keyword>
<dbReference type="InterPro" id="IPR027417">
    <property type="entry name" value="P-loop_NTPase"/>
</dbReference>
<keyword evidence="6 11" id="KW-0067">ATP-binding</keyword>
<dbReference type="Pfam" id="PF02653">
    <property type="entry name" value="BPD_transp_2"/>
    <property type="match status" value="1"/>
</dbReference>
<dbReference type="GO" id="GO:0015658">
    <property type="term" value="F:branched-chain amino acid transmembrane transporter activity"/>
    <property type="evidence" value="ECO:0007669"/>
    <property type="project" value="InterPro"/>
</dbReference>
<accession>A0A9X3ZK34</accession>
<evidence type="ECO:0000313" key="11">
    <source>
        <dbReference type="EMBL" id="MDA5401396.1"/>
    </source>
</evidence>
<evidence type="ECO:0000256" key="3">
    <source>
        <dbReference type="ARBA" id="ARBA00022475"/>
    </source>
</evidence>
<dbReference type="EMBL" id="JAPJZI010000002">
    <property type="protein sequence ID" value="MDA5401396.1"/>
    <property type="molecule type" value="Genomic_DNA"/>
</dbReference>
<reference evidence="11" key="1">
    <citation type="submission" date="2022-11" db="EMBL/GenBank/DDBJ databases">
        <title>Draft genome sequence of Hoeflea poritis E7-10 and Hoeflea prorocentri PM5-8, separated from scleractinian coral Porites lutea and marine dinoflagellate.</title>
        <authorList>
            <person name="Zhang G."/>
            <person name="Wei Q."/>
            <person name="Cai L."/>
        </authorList>
    </citation>
    <scope>NUCLEOTIDE SEQUENCE</scope>
    <source>
        <strain evidence="11">PM5-8</strain>
    </source>
</reference>
<dbReference type="PROSITE" id="PS50893">
    <property type="entry name" value="ABC_TRANSPORTER_2"/>
    <property type="match status" value="1"/>
</dbReference>
<protein>
    <submittedName>
        <fullName evidence="11">ATP-binding cassette domain-containing protein</fullName>
    </submittedName>
</protein>
<dbReference type="RefSeq" id="WP_267993385.1">
    <property type="nucleotide sequence ID" value="NZ_JAPJZI010000002.1"/>
</dbReference>
<dbReference type="SUPFAM" id="SSF52540">
    <property type="entry name" value="P-loop containing nucleoside triphosphate hydrolases"/>
    <property type="match status" value="1"/>
</dbReference>
<feature type="transmembrane region" description="Helical" evidence="9">
    <location>
        <begin position="203"/>
        <end position="223"/>
    </location>
</feature>
<dbReference type="InterPro" id="IPR051120">
    <property type="entry name" value="ABC_AA/LPS_Transport"/>
</dbReference>
<comment type="caution">
    <text evidence="11">The sequence shown here is derived from an EMBL/GenBank/DDBJ whole genome shotgun (WGS) entry which is preliminary data.</text>
</comment>
<evidence type="ECO:0000256" key="8">
    <source>
        <dbReference type="ARBA" id="ARBA00023136"/>
    </source>
</evidence>
<feature type="transmembrane region" description="Helical" evidence="9">
    <location>
        <begin position="55"/>
        <end position="75"/>
    </location>
</feature>
<dbReference type="GO" id="GO:0005524">
    <property type="term" value="F:ATP binding"/>
    <property type="evidence" value="ECO:0007669"/>
    <property type="project" value="UniProtKB-KW"/>
</dbReference>
<feature type="transmembrane region" description="Helical" evidence="9">
    <location>
        <begin position="243"/>
        <end position="265"/>
    </location>
</feature>
<evidence type="ECO:0000313" key="12">
    <source>
        <dbReference type="Proteomes" id="UP001151234"/>
    </source>
</evidence>
<dbReference type="InterPro" id="IPR043428">
    <property type="entry name" value="LivM-like"/>
</dbReference>
<keyword evidence="7 9" id="KW-1133">Transmembrane helix</keyword>
<keyword evidence="12" id="KW-1185">Reference proteome</keyword>
<dbReference type="Gene3D" id="3.40.50.300">
    <property type="entry name" value="P-loop containing nucleotide triphosphate hydrolases"/>
    <property type="match status" value="1"/>
</dbReference>
<keyword evidence="4 9" id="KW-0812">Transmembrane</keyword>
<keyword evidence="5" id="KW-0547">Nucleotide-binding</keyword>
<evidence type="ECO:0000256" key="5">
    <source>
        <dbReference type="ARBA" id="ARBA00022741"/>
    </source>
</evidence>
<dbReference type="AlphaFoldDB" id="A0A9X3ZK34"/>
<dbReference type="InterPro" id="IPR003593">
    <property type="entry name" value="AAA+_ATPase"/>
</dbReference>
<dbReference type="PANTHER" id="PTHR45772">
    <property type="entry name" value="CONSERVED COMPONENT OF ABC TRANSPORTER FOR NATURAL AMINO ACIDS-RELATED"/>
    <property type="match status" value="1"/>
</dbReference>
<name>A0A9X3ZK34_9HYPH</name>
<feature type="transmembrane region" description="Helical" evidence="9">
    <location>
        <begin position="277"/>
        <end position="298"/>
    </location>
</feature>
<feature type="domain" description="ABC transporter" evidence="10">
    <location>
        <begin position="335"/>
        <end position="579"/>
    </location>
</feature>
<proteinExistence type="predicted"/>
<feature type="transmembrane region" description="Helical" evidence="9">
    <location>
        <begin position="27"/>
        <end position="48"/>
    </location>
</feature>
<keyword evidence="2" id="KW-0813">Transport</keyword>
<feature type="transmembrane region" description="Helical" evidence="9">
    <location>
        <begin position="156"/>
        <end position="175"/>
    </location>
</feature>
<evidence type="ECO:0000256" key="2">
    <source>
        <dbReference type="ARBA" id="ARBA00022448"/>
    </source>
</evidence>
<organism evidence="11 12">
    <name type="scientific">Hoeflea prorocentri</name>
    <dbReference type="NCBI Taxonomy" id="1922333"/>
    <lineage>
        <taxon>Bacteria</taxon>
        <taxon>Pseudomonadati</taxon>
        <taxon>Pseudomonadota</taxon>
        <taxon>Alphaproteobacteria</taxon>
        <taxon>Hyphomicrobiales</taxon>
        <taxon>Rhizobiaceae</taxon>
        <taxon>Hoeflea</taxon>
    </lineage>
</organism>
<keyword evidence="3" id="KW-1003">Cell membrane</keyword>
<evidence type="ECO:0000256" key="9">
    <source>
        <dbReference type="SAM" id="Phobius"/>
    </source>
</evidence>
<dbReference type="PANTHER" id="PTHR45772:SF8">
    <property type="entry name" value="HIGH-AFFINITY BRANCHED-CHAIN AMINO ACID TRANSPORT ATP-BINDING PROTEIN"/>
    <property type="match status" value="1"/>
</dbReference>
<feature type="transmembrane region" description="Helical" evidence="9">
    <location>
        <begin position="81"/>
        <end position="104"/>
    </location>
</feature>
<dbReference type="GO" id="GO:0005886">
    <property type="term" value="C:plasma membrane"/>
    <property type="evidence" value="ECO:0007669"/>
    <property type="project" value="UniProtKB-SubCell"/>
</dbReference>
<dbReference type="CDD" id="cd06581">
    <property type="entry name" value="TM_PBP1_LivM_like"/>
    <property type="match status" value="1"/>
</dbReference>
<evidence type="ECO:0000259" key="10">
    <source>
        <dbReference type="PROSITE" id="PS50893"/>
    </source>
</evidence>
<evidence type="ECO:0000256" key="7">
    <source>
        <dbReference type="ARBA" id="ARBA00022989"/>
    </source>
</evidence>
<dbReference type="InterPro" id="IPR003439">
    <property type="entry name" value="ABC_transporter-like_ATP-bd"/>
</dbReference>
<dbReference type="Pfam" id="PF00005">
    <property type="entry name" value="ABC_tran"/>
    <property type="match status" value="1"/>
</dbReference>
<dbReference type="SMART" id="SM00382">
    <property type="entry name" value="AAA"/>
    <property type="match status" value="1"/>
</dbReference>
<evidence type="ECO:0000256" key="4">
    <source>
        <dbReference type="ARBA" id="ARBA00022692"/>
    </source>
</evidence>
<dbReference type="InterPro" id="IPR001851">
    <property type="entry name" value="ABC_transp_permease"/>
</dbReference>
<evidence type="ECO:0000256" key="6">
    <source>
        <dbReference type="ARBA" id="ARBA00022840"/>
    </source>
</evidence>
<dbReference type="GO" id="GO:0016887">
    <property type="term" value="F:ATP hydrolysis activity"/>
    <property type="evidence" value="ECO:0007669"/>
    <property type="project" value="InterPro"/>
</dbReference>
<sequence length="581" mass="60983">MASIALVNTALLAVLLAVPFLFDMFFAYQIGLYLIYGIAAQGIGYLWGRAGILPLGQAMFFGLSAYACAIILLHVDGLGLQILLLLCVLISAGLLALVIASLIFKGRADSGPFFSLITLALVMICEQVAGTATGVTGGFNGLSGFGTIAGLDQFGGFYYVIVLAVVLSTVALMVLDRLPAGLVSRAVADNEQRLQLLGFRTHIVKGAAFALAAVLAGLAGILFANHQGIVTPTSTGFLLSANLVIWTAVGGRYHVLGPLLGAVLIGYLSSELRDSFLYWEVLLACLFILVVLKAPGGLADLVSASLSRFLPAKTAIVRQSDNVPPTGFDGGAKAVRFDGVRVRAGRVRILNGVDYTTPDKGIVCIIGPNGAGKTSLLNSITGGLPVSGGSISLRGETIANRPPHMALRSGIGRKLQVPSVFQSLTVSENLSLAMLAGRAAPGDFFLPSALGWGSGQLDEMLSTRGFPLAETLDDPASALAQGHRQFLELAMTIAAEPPVLLLDEPCAGLSPDETHLMTRLVKRFQEQNDGLILLIEHDMSIVKSLSNQVMVLHQGEVLAQGTYEEISANPAVQNVYSGGTK</sequence>
<gene>
    <name evidence="11" type="ORF">OQ273_22675</name>
</gene>
<evidence type="ECO:0000256" key="1">
    <source>
        <dbReference type="ARBA" id="ARBA00004651"/>
    </source>
</evidence>
<comment type="subcellular location">
    <subcellularLocation>
        <location evidence="1">Cell membrane</location>
        <topology evidence="1">Multi-pass membrane protein</topology>
    </subcellularLocation>
</comment>